<organism evidence="1 2">
    <name type="scientific">Candidatus Segetimicrobium genomatis</name>
    <dbReference type="NCBI Taxonomy" id="2569760"/>
    <lineage>
        <taxon>Bacteria</taxon>
        <taxon>Bacillati</taxon>
        <taxon>Candidatus Sysuimicrobiota</taxon>
        <taxon>Candidatus Sysuimicrobiia</taxon>
        <taxon>Candidatus Sysuimicrobiales</taxon>
        <taxon>Candidatus Segetimicrobiaceae</taxon>
        <taxon>Candidatus Segetimicrobium</taxon>
    </lineage>
</organism>
<gene>
    <name evidence="1" type="ORF">E6H00_11830</name>
</gene>
<dbReference type="InterPro" id="IPR040442">
    <property type="entry name" value="Pyrv_kinase-like_dom_sf"/>
</dbReference>
<evidence type="ECO:0000313" key="1">
    <source>
        <dbReference type="EMBL" id="TMI88729.1"/>
    </source>
</evidence>
<accession>A0A537JYW3</accession>
<keyword evidence="1" id="KW-0670">Pyruvate</keyword>
<dbReference type="SUPFAM" id="SSF51621">
    <property type="entry name" value="Phosphoenolpyruvate/pyruvate domain"/>
    <property type="match status" value="1"/>
</dbReference>
<dbReference type="CDD" id="cd00377">
    <property type="entry name" value="ICL_PEPM"/>
    <property type="match status" value="1"/>
</dbReference>
<dbReference type="Gene3D" id="3.20.20.60">
    <property type="entry name" value="Phosphoenolpyruvate-binding domains"/>
    <property type="match status" value="1"/>
</dbReference>
<proteinExistence type="predicted"/>
<evidence type="ECO:0000313" key="2">
    <source>
        <dbReference type="Proteomes" id="UP000318509"/>
    </source>
</evidence>
<comment type="caution">
    <text evidence="1">The sequence shown here is derived from an EMBL/GenBank/DDBJ whole genome shotgun (WGS) entry which is preliminary data.</text>
</comment>
<dbReference type="EMBL" id="VBAK01000136">
    <property type="protein sequence ID" value="TMI88729.1"/>
    <property type="molecule type" value="Genomic_DNA"/>
</dbReference>
<name>A0A537JYW3_9BACT</name>
<protein>
    <submittedName>
        <fullName evidence="1">Isocitrate lyase/phosphoenolpyruvate mutase family protein</fullName>
    </submittedName>
</protein>
<dbReference type="PANTHER" id="PTHR42905">
    <property type="entry name" value="PHOSPHOENOLPYRUVATE CARBOXYLASE"/>
    <property type="match status" value="1"/>
</dbReference>
<dbReference type="Gene3D" id="6.10.250.2750">
    <property type="match status" value="1"/>
</dbReference>
<dbReference type="Proteomes" id="UP000318509">
    <property type="component" value="Unassembled WGS sequence"/>
</dbReference>
<keyword evidence="1" id="KW-0456">Lyase</keyword>
<dbReference type="AlphaFoldDB" id="A0A537JYW3"/>
<reference evidence="1 2" key="1">
    <citation type="journal article" date="2019" name="Nat. Microbiol.">
        <title>Mediterranean grassland soil C-N compound turnover is dependent on rainfall and depth, and is mediated by genomically divergent microorganisms.</title>
        <authorList>
            <person name="Diamond S."/>
            <person name="Andeer P.F."/>
            <person name="Li Z."/>
            <person name="Crits-Christoph A."/>
            <person name="Burstein D."/>
            <person name="Anantharaman K."/>
            <person name="Lane K.R."/>
            <person name="Thomas B.C."/>
            <person name="Pan C."/>
            <person name="Northen T.R."/>
            <person name="Banfield J.F."/>
        </authorList>
    </citation>
    <scope>NUCLEOTIDE SEQUENCE [LARGE SCALE GENOMIC DNA]</scope>
    <source>
        <strain evidence="1">NP_3</strain>
    </source>
</reference>
<dbReference type="InterPro" id="IPR039556">
    <property type="entry name" value="ICL/PEPM"/>
</dbReference>
<sequence>MPTTAEKRRIFRRLHESGCFVIPNPWDAGSARYLQHLGFKALATTSSGAAFSMGLPDADWALTRDPMLAHIRAIVEASDLPVNADFESGYADAPAALAENVRLCVETGVAGLSIEDSTGEASRPLYAFDLAVARIRAARAAIDRAGGDVLLVGRTEGFIAGVPDLDEAIRRLTAYASAGADCLYAPGIRTREQIAAVVDAVAPKPVNLLIGGPMGLTVGDAAGLGVRRISVGGALARAAWGGFIRAAQGLASGTFDAFAGAASGGELNRLFTEDVKRRSRS</sequence>
<dbReference type="InterPro" id="IPR015813">
    <property type="entry name" value="Pyrv/PenolPyrv_kinase-like_dom"/>
</dbReference>
<dbReference type="PANTHER" id="PTHR42905:SF16">
    <property type="entry name" value="CARBOXYPHOSPHONOENOLPYRUVATE PHOSPHONOMUTASE-LIKE PROTEIN (AFU_ORTHOLOGUE AFUA_5G07230)"/>
    <property type="match status" value="1"/>
</dbReference>
<dbReference type="Pfam" id="PF13714">
    <property type="entry name" value="PEP_mutase"/>
    <property type="match status" value="1"/>
</dbReference>
<dbReference type="GO" id="GO:0016829">
    <property type="term" value="F:lyase activity"/>
    <property type="evidence" value="ECO:0007669"/>
    <property type="project" value="UniProtKB-KW"/>
</dbReference>